<dbReference type="Proteomes" id="UP000318733">
    <property type="component" value="Unassembled WGS sequence"/>
</dbReference>
<dbReference type="RefSeq" id="WP_144249199.1">
    <property type="nucleotide sequence ID" value="NZ_VLPK01000003.1"/>
</dbReference>
<dbReference type="InterPro" id="IPR019587">
    <property type="entry name" value="Polyketide_cyclase/dehydratase"/>
</dbReference>
<accession>A0A556MGW9</accession>
<reference evidence="1 2" key="1">
    <citation type="submission" date="2019-07" db="EMBL/GenBank/DDBJ databases">
        <authorList>
            <person name="Huq M.A."/>
        </authorList>
    </citation>
    <scope>NUCLEOTIDE SEQUENCE [LARGE SCALE GENOMIC DNA]</scope>
    <source>
        <strain evidence="1 2">MAH-19</strain>
    </source>
</reference>
<protein>
    <submittedName>
        <fullName evidence="1">SRPBCC family protein</fullName>
    </submittedName>
</protein>
<dbReference type="Gene3D" id="3.30.530.20">
    <property type="match status" value="1"/>
</dbReference>
<dbReference type="EMBL" id="VLPK01000003">
    <property type="protein sequence ID" value="TSJ39161.1"/>
    <property type="molecule type" value="Genomic_DNA"/>
</dbReference>
<evidence type="ECO:0000313" key="2">
    <source>
        <dbReference type="Proteomes" id="UP000318733"/>
    </source>
</evidence>
<dbReference type="AlphaFoldDB" id="A0A556MGW9"/>
<gene>
    <name evidence="1" type="ORF">FO440_15465</name>
</gene>
<dbReference type="Pfam" id="PF10604">
    <property type="entry name" value="Polyketide_cyc2"/>
    <property type="match status" value="1"/>
</dbReference>
<dbReference type="InterPro" id="IPR023393">
    <property type="entry name" value="START-like_dom_sf"/>
</dbReference>
<evidence type="ECO:0000313" key="1">
    <source>
        <dbReference type="EMBL" id="TSJ39161.1"/>
    </source>
</evidence>
<name>A0A556MGW9_9SPHI</name>
<dbReference type="SUPFAM" id="SSF55961">
    <property type="entry name" value="Bet v1-like"/>
    <property type="match status" value="1"/>
</dbReference>
<keyword evidence="2" id="KW-1185">Reference proteome</keyword>
<proteinExistence type="predicted"/>
<comment type="caution">
    <text evidence="1">The sequence shown here is derived from an EMBL/GenBank/DDBJ whole genome shotgun (WGS) entry which is preliminary data.</text>
</comment>
<dbReference type="OrthoDB" id="1011799at2"/>
<organism evidence="1 2">
    <name type="scientific">Mucilaginibacter corticis</name>
    <dbReference type="NCBI Taxonomy" id="2597670"/>
    <lineage>
        <taxon>Bacteria</taxon>
        <taxon>Pseudomonadati</taxon>
        <taxon>Bacteroidota</taxon>
        <taxon>Sphingobacteriia</taxon>
        <taxon>Sphingobacteriales</taxon>
        <taxon>Sphingobacteriaceae</taxon>
        <taxon>Mucilaginibacter</taxon>
    </lineage>
</organism>
<sequence>MTTFESKKVINASPEAVYGFLSDFNNHGQLMPDSVQNWSASYNEAGFTVQNTIKLSLRITERVENKAVNITAVDNPPFPVQLNWVLEADSDKTNVTFSITAELNMMMKLVASGPLQKLADHETESLESLMRIS</sequence>